<dbReference type="GO" id="GO:0005737">
    <property type="term" value="C:cytoplasm"/>
    <property type="evidence" value="ECO:0007669"/>
    <property type="project" value="UniProtKB-ARBA"/>
</dbReference>
<dbReference type="InterPro" id="IPR035979">
    <property type="entry name" value="RBD_domain_sf"/>
</dbReference>
<dbReference type="InterPro" id="IPR052462">
    <property type="entry name" value="SLIRP/GR-RBP-like"/>
</dbReference>
<feature type="compositionally biased region" description="Low complexity" evidence="4">
    <location>
        <begin position="180"/>
        <end position="193"/>
    </location>
</feature>
<dbReference type="CDD" id="cd00590">
    <property type="entry name" value="RRM_SF"/>
    <property type="match status" value="1"/>
</dbReference>
<dbReference type="GO" id="GO:0010629">
    <property type="term" value="P:negative regulation of gene expression"/>
    <property type="evidence" value="ECO:0007669"/>
    <property type="project" value="UniProtKB-ARBA"/>
</dbReference>
<feature type="region of interest" description="Disordered" evidence="4">
    <location>
        <begin position="180"/>
        <end position="199"/>
    </location>
</feature>
<dbReference type="EMBL" id="QKWP01000968">
    <property type="protein sequence ID" value="RIB13014.1"/>
    <property type="molecule type" value="Genomic_DNA"/>
</dbReference>
<evidence type="ECO:0000313" key="7">
    <source>
        <dbReference type="Proteomes" id="UP000266673"/>
    </source>
</evidence>
<dbReference type="STRING" id="44941.A0A397US30"/>
<evidence type="ECO:0000259" key="5">
    <source>
        <dbReference type="PROSITE" id="PS50102"/>
    </source>
</evidence>
<dbReference type="GO" id="GO:0003729">
    <property type="term" value="F:mRNA binding"/>
    <property type="evidence" value="ECO:0007669"/>
    <property type="project" value="UniProtKB-ARBA"/>
</dbReference>
<dbReference type="SMART" id="SM00360">
    <property type="entry name" value="RRM"/>
    <property type="match status" value="4"/>
</dbReference>
<accession>A0A397US30</accession>
<dbReference type="Gene3D" id="3.30.70.330">
    <property type="match status" value="4"/>
</dbReference>
<dbReference type="OrthoDB" id="6159137at2759"/>
<name>A0A397US30_9GLOM</name>
<proteinExistence type="predicted"/>
<protein>
    <recommendedName>
        <fullName evidence="5">RRM domain-containing protein</fullName>
    </recommendedName>
</protein>
<keyword evidence="2 3" id="KW-0694">RNA-binding</keyword>
<evidence type="ECO:0000313" key="6">
    <source>
        <dbReference type="EMBL" id="RIB13014.1"/>
    </source>
</evidence>
<dbReference type="InterPro" id="IPR000504">
    <property type="entry name" value="RRM_dom"/>
</dbReference>
<gene>
    <name evidence="6" type="ORF">C2G38_2144769</name>
</gene>
<feature type="domain" description="RRM" evidence="5">
    <location>
        <begin position="347"/>
        <end position="425"/>
    </location>
</feature>
<feature type="domain" description="RRM" evidence="5">
    <location>
        <begin position="119"/>
        <end position="178"/>
    </location>
</feature>
<dbReference type="GO" id="GO:0009967">
    <property type="term" value="P:positive regulation of signal transduction"/>
    <property type="evidence" value="ECO:0007669"/>
    <property type="project" value="UniProtKB-ARBA"/>
</dbReference>
<evidence type="ECO:0000256" key="3">
    <source>
        <dbReference type="PROSITE-ProRule" id="PRU00176"/>
    </source>
</evidence>
<dbReference type="SUPFAM" id="SSF54928">
    <property type="entry name" value="RNA-binding domain, RBD"/>
    <property type="match status" value="3"/>
</dbReference>
<dbReference type="InterPro" id="IPR012677">
    <property type="entry name" value="Nucleotide-bd_a/b_plait_sf"/>
</dbReference>
<comment type="caution">
    <text evidence="6">The sequence shown here is derived from an EMBL/GenBank/DDBJ whole genome shotgun (WGS) entry which is preliminary data.</text>
</comment>
<evidence type="ECO:0000256" key="1">
    <source>
        <dbReference type="ARBA" id="ARBA00022737"/>
    </source>
</evidence>
<dbReference type="FunFam" id="3.30.70.330:FF:000383">
    <property type="entry name" value="Sex lethal, isoform D"/>
    <property type="match status" value="2"/>
</dbReference>
<feature type="domain" description="RRM" evidence="5">
    <location>
        <begin position="478"/>
        <end position="556"/>
    </location>
</feature>
<evidence type="ECO:0000256" key="4">
    <source>
        <dbReference type="SAM" id="MobiDB-lite"/>
    </source>
</evidence>
<organism evidence="6 7">
    <name type="scientific">Gigaspora rosea</name>
    <dbReference type="NCBI Taxonomy" id="44941"/>
    <lineage>
        <taxon>Eukaryota</taxon>
        <taxon>Fungi</taxon>
        <taxon>Fungi incertae sedis</taxon>
        <taxon>Mucoromycota</taxon>
        <taxon>Glomeromycotina</taxon>
        <taxon>Glomeromycetes</taxon>
        <taxon>Diversisporales</taxon>
        <taxon>Gigasporaceae</taxon>
        <taxon>Gigaspora</taxon>
    </lineage>
</organism>
<reference evidence="6 7" key="1">
    <citation type="submission" date="2018-06" db="EMBL/GenBank/DDBJ databases">
        <title>Comparative genomics reveals the genomic features of Rhizophagus irregularis, R. cerebriforme, R. diaphanum and Gigaspora rosea, and their symbiotic lifestyle signature.</title>
        <authorList>
            <person name="Morin E."/>
            <person name="San Clemente H."/>
            <person name="Chen E.C.H."/>
            <person name="De La Providencia I."/>
            <person name="Hainaut M."/>
            <person name="Kuo A."/>
            <person name="Kohler A."/>
            <person name="Murat C."/>
            <person name="Tang N."/>
            <person name="Roy S."/>
            <person name="Loubradou J."/>
            <person name="Henrissat B."/>
            <person name="Grigoriev I.V."/>
            <person name="Corradi N."/>
            <person name="Roux C."/>
            <person name="Martin F.M."/>
        </authorList>
    </citation>
    <scope>NUCLEOTIDE SEQUENCE [LARGE SCALE GENOMIC DNA]</scope>
    <source>
        <strain evidence="6 7">DAOM 194757</strain>
    </source>
</reference>
<sequence length="599" mass="68019">MSWIMQHIQTPPHSLLSQPKLYIELHPSISDDELKKIVQDMNSWRSDEIFFFCCFRNGRNRRFEINCQQGSNRPVYGTFFFSSIEDAEKAFAIHKNKKLGQLYIIDPTIPGNEPQSEALILRVKNLPLNFTNSILFDIFRPFGPVFCVKLSYKDNRFKGYGFVQFFKQKDADKALISMGQQSSSSGNYNSQHSLTSPGSEGPITGHCDLFIKNLDDNISSNDVFNYFRRFGRIISARVMRDQETNNSKGFGFVSYTSAEEADRAKLFMDGKTLGSKQIIVRFHEPKKLREAKLSNQFNSNSSTTSISESRMPSINDFRQEDLSLSRNYSIQQSFTSPSPKDPIVNPCNLFIKNIDNHISSSDLFNHFRPFGRVISARIMRDQETNHSKGFGFVAYTSAEEADRAKSSMHGKTLGSKQIIVRIHVPKKLREAKLANQFNGNSTSSANRFGQEIFTLPGNYGNQQSFAYASPEDPIMGSYKLLIKNLDNNIYSSDLFNHFRRFGSITCARVIRDPTTNNSKGFGYVSYTSAEDADRAKSSMHGKILGTKQIVVRLCVPQKNHETELNELENKKFNGSPNSSSENYTLPRHNSGYFIISNTD</sequence>
<dbReference type="PANTHER" id="PTHR48027">
    <property type="entry name" value="HETEROGENEOUS NUCLEAR RIBONUCLEOPROTEIN 87F-RELATED"/>
    <property type="match status" value="1"/>
</dbReference>
<dbReference type="Pfam" id="PF00076">
    <property type="entry name" value="RRM_1"/>
    <property type="match status" value="4"/>
</dbReference>
<dbReference type="Proteomes" id="UP000266673">
    <property type="component" value="Unassembled WGS sequence"/>
</dbReference>
<keyword evidence="1" id="KW-0677">Repeat</keyword>
<dbReference type="PROSITE" id="PS50102">
    <property type="entry name" value="RRM"/>
    <property type="match status" value="4"/>
</dbReference>
<dbReference type="AlphaFoldDB" id="A0A397US30"/>
<evidence type="ECO:0000256" key="2">
    <source>
        <dbReference type="ARBA" id="ARBA00022884"/>
    </source>
</evidence>
<keyword evidence="7" id="KW-1185">Reference proteome</keyword>
<feature type="domain" description="RRM" evidence="5">
    <location>
        <begin position="207"/>
        <end position="285"/>
    </location>
</feature>